<dbReference type="Pfam" id="PF02566">
    <property type="entry name" value="OsmC"/>
    <property type="match status" value="1"/>
</dbReference>
<comment type="caution">
    <text evidence="1">The sequence shown here is derived from an EMBL/GenBank/DDBJ whole genome shotgun (WGS) entry which is preliminary data.</text>
</comment>
<dbReference type="PANTHER" id="PTHR42830:SF2">
    <property type="entry name" value="OSMC_OHR FAMILY PROTEIN"/>
    <property type="match status" value="1"/>
</dbReference>
<dbReference type="SUPFAM" id="SSF82784">
    <property type="entry name" value="OsmC-like"/>
    <property type="match status" value="1"/>
</dbReference>
<dbReference type="GO" id="GO:0004601">
    <property type="term" value="F:peroxidase activity"/>
    <property type="evidence" value="ECO:0007669"/>
    <property type="project" value="UniProtKB-KW"/>
</dbReference>
<dbReference type="InterPro" id="IPR052707">
    <property type="entry name" value="OsmC_Ohr_Peroxiredoxin"/>
</dbReference>
<reference evidence="1 2" key="1">
    <citation type="submission" date="2024-04" db="EMBL/GenBank/DDBJ databases">
        <title>Flavobacterium sp. DGU11 16S ribosomal RNA gene Genome sequencing and assembly.</title>
        <authorList>
            <person name="Park S."/>
        </authorList>
    </citation>
    <scope>NUCLEOTIDE SEQUENCE [LARGE SCALE GENOMIC DNA]</scope>
    <source>
        <strain evidence="1 2">DGU11</strain>
    </source>
</reference>
<keyword evidence="1" id="KW-0575">Peroxidase</keyword>
<evidence type="ECO:0000313" key="1">
    <source>
        <dbReference type="EMBL" id="MEL1246149.1"/>
    </source>
</evidence>
<dbReference type="RefSeq" id="WP_341698444.1">
    <property type="nucleotide sequence ID" value="NZ_JBBYHR010000012.1"/>
</dbReference>
<gene>
    <name evidence="1" type="ORF">AAEO56_17885</name>
</gene>
<accession>A0ABU9I156</accession>
<dbReference type="PANTHER" id="PTHR42830">
    <property type="entry name" value="OSMOTICALLY INDUCIBLE FAMILY PROTEIN"/>
    <property type="match status" value="1"/>
</dbReference>
<name>A0ABU9I156_9FLAO</name>
<protein>
    <submittedName>
        <fullName evidence="1">OsmC family protein</fullName>
        <ecNumber evidence="1">1.11.1.-</ecNumber>
    </submittedName>
</protein>
<dbReference type="InterPro" id="IPR003718">
    <property type="entry name" value="OsmC/Ohr_fam"/>
</dbReference>
<dbReference type="InterPro" id="IPR036102">
    <property type="entry name" value="OsmC/Ohrsf"/>
</dbReference>
<keyword evidence="2" id="KW-1185">Reference proteome</keyword>
<keyword evidence="1" id="KW-0560">Oxidoreductase</keyword>
<evidence type="ECO:0000313" key="2">
    <source>
        <dbReference type="Proteomes" id="UP001464555"/>
    </source>
</evidence>
<proteinExistence type="predicted"/>
<dbReference type="EC" id="1.11.1.-" evidence="1"/>
<organism evidence="1 2">
    <name type="scientific">Flavobacterium arundinis</name>
    <dbReference type="NCBI Taxonomy" id="3139143"/>
    <lineage>
        <taxon>Bacteria</taxon>
        <taxon>Pseudomonadati</taxon>
        <taxon>Bacteroidota</taxon>
        <taxon>Flavobacteriia</taxon>
        <taxon>Flavobacteriales</taxon>
        <taxon>Flavobacteriaceae</taxon>
        <taxon>Flavobacterium</taxon>
    </lineage>
</organism>
<dbReference type="Proteomes" id="UP001464555">
    <property type="component" value="Unassembled WGS sequence"/>
</dbReference>
<dbReference type="Gene3D" id="3.30.300.20">
    <property type="match status" value="1"/>
</dbReference>
<sequence length="150" mass="16594">MEAHYYNVEVNWNTERKGVMCSPELDRGNGTCIEVATPPEFPHGMPGIWSPEHLFTAAVSSCLMTTFLSIAENSKLAFVSFSCKAKGKLEQVDGAFMMSEIILEPTVTIADGKDRERAEKVLRKSEAACLISNSVRSKVIMEPTIHVRSI</sequence>
<dbReference type="InterPro" id="IPR015946">
    <property type="entry name" value="KH_dom-like_a/b"/>
</dbReference>
<dbReference type="EMBL" id="JBBYHR010000012">
    <property type="protein sequence ID" value="MEL1246149.1"/>
    <property type="molecule type" value="Genomic_DNA"/>
</dbReference>